<dbReference type="GeneID" id="32896110"/>
<dbReference type="AlphaFoldDB" id="A0A2Z2I309"/>
<dbReference type="EMBL" id="CP019893">
    <property type="protein sequence ID" value="ARS91518.1"/>
    <property type="molecule type" value="Genomic_DNA"/>
</dbReference>
<feature type="transmembrane region" description="Helical" evidence="2">
    <location>
        <begin position="273"/>
        <end position="305"/>
    </location>
</feature>
<evidence type="ECO:0000313" key="4">
    <source>
        <dbReference type="Proteomes" id="UP000250088"/>
    </source>
</evidence>
<feature type="transmembrane region" description="Helical" evidence="2">
    <location>
        <begin position="88"/>
        <end position="121"/>
    </location>
</feature>
<dbReference type="InterPro" id="IPR055966">
    <property type="entry name" value="DUF7544"/>
</dbReference>
<feature type="transmembrane region" description="Helical" evidence="2">
    <location>
        <begin position="142"/>
        <end position="171"/>
    </location>
</feature>
<name>A0A2Z2I309_9EURY</name>
<keyword evidence="4" id="KW-1185">Reference proteome</keyword>
<sequence length="449" mass="49075">MDAVDNLGDAIDVTRDLLLPIRPWFWLKLAIVVFFVAGLGFGGGMPTDPTFVSEFEDPAVEEPTPEEPFPADPAVEDPAEPELAEEDVLLILLVVVGFFLLFIALWFLYALLGGIAEFVFIESLRTQEVSIRQYTRRHFWRGVRLFGFRLGVGIIAAILVGVPTILLFFLVGATDGGLIALIGVAFLLSIAVTFVQAIVNRFTSEFVAPIMLLESRGVLSGWRRFWPTFRTNWKEYVVYLLLVWVLQLVINIAAVFVIGFGLVLLAIPVFVLVLLLTLLGGIGLILAIPIVLLAALLALLIVAVVQMPIRTYFQYYALLLLGDTNADLDLIPEQRAAVRSGDGRGPGPAGGAGGPGGPGGAGGAGRTGDTTDTDPDVDTENGWDSQRDERADDRESRGAEDGDSFWDDRTDSLADSDADTADRDVWEREETDDEDDEDDERDEDDGRGW</sequence>
<keyword evidence="2" id="KW-0472">Membrane</keyword>
<feature type="transmembrane region" description="Helical" evidence="2">
    <location>
        <begin position="236"/>
        <end position="267"/>
    </location>
</feature>
<dbReference type="OrthoDB" id="137652at2157"/>
<evidence type="ECO:0000256" key="1">
    <source>
        <dbReference type="SAM" id="MobiDB-lite"/>
    </source>
</evidence>
<keyword evidence="2" id="KW-1133">Transmembrane helix</keyword>
<organism evidence="3 4">
    <name type="scientific">Natrarchaeobaculum aegyptiacum</name>
    <dbReference type="NCBI Taxonomy" id="745377"/>
    <lineage>
        <taxon>Archaea</taxon>
        <taxon>Methanobacteriati</taxon>
        <taxon>Methanobacteriota</taxon>
        <taxon>Stenosarchaea group</taxon>
        <taxon>Halobacteria</taxon>
        <taxon>Halobacteriales</taxon>
        <taxon>Natrialbaceae</taxon>
        <taxon>Natrarchaeobaculum</taxon>
    </lineage>
</organism>
<feature type="compositionally biased region" description="Acidic residues" evidence="1">
    <location>
        <begin position="371"/>
        <end position="381"/>
    </location>
</feature>
<feature type="compositionally biased region" description="Basic and acidic residues" evidence="1">
    <location>
        <begin position="385"/>
        <end position="412"/>
    </location>
</feature>
<dbReference type="KEGG" id="naj:B1756_18515"/>
<feature type="transmembrane region" description="Helical" evidence="2">
    <location>
        <begin position="177"/>
        <end position="199"/>
    </location>
</feature>
<feature type="region of interest" description="Disordered" evidence="1">
    <location>
        <begin position="338"/>
        <end position="449"/>
    </location>
</feature>
<reference evidence="4" key="1">
    <citation type="submission" date="2017-02" db="EMBL/GenBank/DDBJ databases">
        <title>Natronthermophilus aegyptiacus gen. nov.,sp. nov., an aerobic, extremely halophilic alkalithermophilic archaeon isolated from the athalassohaline Wadi An Natrun, Egypt.</title>
        <authorList>
            <person name="Zhao B."/>
        </authorList>
    </citation>
    <scope>NUCLEOTIDE SEQUENCE [LARGE SCALE GENOMIC DNA]</scope>
    <source>
        <strain evidence="4">JW/NM-HA 15</strain>
    </source>
</reference>
<dbReference type="Pfam" id="PF24400">
    <property type="entry name" value="DUF7544"/>
    <property type="match status" value="1"/>
</dbReference>
<feature type="compositionally biased region" description="Acidic residues" evidence="1">
    <location>
        <begin position="429"/>
        <end position="443"/>
    </location>
</feature>
<gene>
    <name evidence="3" type="ORF">B1756_18515</name>
</gene>
<proteinExistence type="predicted"/>
<accession>A0A2Z2I309</accession>
<protein>
    <submittedName>
        <fullName evidence="3">Uncharacterized protein</fullName>
    </submittedName>
</protein>
<dbReference type="RefSeq" id="WP_086889885.1">
    <property type="nucleotide sequence ID" value="NZ_CP019893.1"/>
</dbReference>
<keyword evidence="2" id="KW-0812">Transmembrane</keyword>
<feature type="transmembrane region" description="Helical" evidence="2">
    <location>
        <begin position="25"/>
        <end position="45"/>
    </location>
</feature>
<evidence type="ECO:0000256" key="2">
    <source>
        <dbReference type="SAM" id="Phobius"/>
    </source>
</evidence>
<evidence type="ECO:0000313" key="3">
    <source>
        <dbReference type="EMBL" id="ARS91518.1"/>
    </source>
</evidence>
<dbReference type="Proteomes" id="UP000250088">
    <property type="component" value="Chromosome"/>
</dbReference>
<feature type="compositionally biased region" description="Gly residues" evidence="1">
    <location>
        <begin position="343"/>
        <end position="366"/>
    </location>
</feature>